<evidence type="ECO:0000313" key="1">
    <source>
        <dbReference type="EMBL" id="KAH6924463.1"/>
    </source>
</evidence>
<dbReference type="Proteomes" id="UP000821845">
    <property type="component" value="Chromosome 8"/>
</dbReference>
<organism evidence="1 2">
    <name type="scientific">Hyalomma asiaticum</name>
    <name type="common">Tick</name>
    <dbReference type="NCBI Taxonomy" id="266040"/>
    <lineage>
        <taxon>Eukaryota</taxon>
        <taxon>Metazoa</taxon>
        <taxon>Ecdysozoa</taxon>
        <taxon>Arthropoda</taxon>
        <taxon>Chelicerata</taxon>
        <taxon>Arachnida</taxon>
        <taxon>Acari</taxon>
        <taxon>Parasitiformes</taxon>
        <taxon>Ixodida</taxon>
        <taxon>Ixodoidea</taxon>
        <taxon>Ixodidae</taxon>
        <taxon>Hyalomminae</taxon>
        <taxon>Hyalomma</taxon>
    </lineage>
</organism>
<proteinExistence type="predicted"/>
<keyword evidence="2" id="KW-1185">Reference proteome</keyword>
<name>A0ACB7RPA7_HYAAI</name>
<evidence type="ECO:0000313" key="2">
    <source>
        <dbReference type="Proteomes" id="UP000821845"/>
    </source>
</evidence>
<dbReference type="EMBL" id="CM023488">
    <property type="protein sequence ID" value="KAH6924463.1"/>
    <property type="molecule type" value="Genomic_DNA"/>
</dbReference>
<reference evidence="1" key="1">
    <citation type="submission" date="2020-05" db="EMBL/GenBank/DDBJ databases">
        <title>Large-scale comparative analyses of tick genomes elucidate their genetic diversity and vector capacities.</title>
        <authorList>
            <person name="Jia N."/>
            <person name="Wang J."/>
            <person name="Shi W."/>
            <person name="Du L."/>
            <person name="Sun Y."/>
            <person name="Zhan W."/>
            <person name="Jiang J."/>
            <person name="Wang Q."/>
            <person name="Zhang B."/>
            <person name="Ji P."/>
            <person name="Sakyi L.B."/>
            <person name="Cui X."/>
            <person name="Yuan T."/>
            <person name="Jiang B."/>
            <person name="Yang W."/>
            <person name="Lam T.T.-Y."/>
            <person name="Chang Q."/>
            <person name="Ding S."/>
            <person name="Wang X."/>
            <person name="Zhu J."/>
            <person name="Ruan X."/>
            <person name="Zhao L."/>
            <person name="Wei J."/>
            <person name="Que T."/>
            <person name="Du C."/>
            <person name="Cheng J."/>
            <person name="Dai P."/>
            <person name="Han X."/>
            <person name="Huang E."/>
            <person name="Gao Y."/>
            <person name="Liu J."/>
            <person name="Shao H."/>
            <person name="Ye R."/>
            <person name="Li L."/>
            <person name="Wei W."/>
            <person name="Wang X."/>
            <person name="Wang C."/>
            <person name="Yang T."/>
            <person name="Huo Q."/>
            <person name="Li W."/>
            <person name="Guo W."/>
            <person name="Chen H."/>
            <person name="Zhou L."/>
            <person name="Ni X."/>
            <person name="Tian J."/>
            <person name="Zhou Y."/>
            <person name="Sheng Y."/>
            <person name="Liu T."/>
            <person name="Pan Y."/>
            <person name="Xia L."/>
            <person name="Li J."/>
            <person name="Zhao F."/>
            <person name="Cao W."/>
        </authorList>
    </citation>
    <scope>NUCLEOTIDE SEQUENCE</scope>
    <source>
        <strain evidence="1">Hyas-2018</strain>
    </source>
</reference>
<sequence>MTFDVPLKLRYLAREPSFSLKLLLTPLSASYASVTLPDEARTIAITAMTHAPFIRAGPTYHALVKLARHPHNACGNCEPTACPARGRTCFACSRRSQFMQVCRSSHRARRGRRPTHVQEV</sequence>
<comment type="caution">
    <text evidence="1">The sequence shown here is derived from an EMBL/GenBank/DDBJ whole genome shotgun (WGS) entry which is preliminary data.</text>
</comment>
<accession>A0ACB7RPA7</accession>
<protein>
    <submittedName>
        <fullName evidence="1">Uncharacterized protein</fullName>
    </submittedName>
</protein>
<gene>
    <name evidence="1" type="ORF">HPB50_018090</name>
</gene>